<protein>
    <submittedName>
        <fullName evidence="7">RNA polymerase subunit sigma-70</fullName>
    </submittedName>
</protein>
<dbReference type="InterPro" id="IPR036388">
    <property type="entry name" value="WH-like_DNA-bd_sf"/>
</dbReference>
<dbReference type="Gene3D" id="1.10.10.10">
    <property type="entry name" value="Winged helix-like DNA-binding domain superfamily/Winged helix DNA-binding domain"/>
    <property type="match status" value="1"/>
</dbReference>
<dbReference type="SUPFAM" id="SSF88659">
    <property type="entry name" value="Sigma3 and sigma4 domains of RNA polymerase sigma factors"/>
    <property type="match status" value="1"/>
</dbReference>
<evidence type="ECO:0000256" key="1">
    <source>
        <dbReference type="ARBA" id="ARBA00010641"/>
    </source>
</evidence>
<name>A0A256A682_9FLAO</name>
<dbReference type="Gene3D" id="1.10.1740.10">
    <property type="match status" value="1"/>
</dbReference>
<dbReference type="GO" id="GO:0016987">
    <property type="term" value="F:sigma factor activity"/>
    <property type="evidence" value="ECO:0007669"/>
    <property type="project" value="UniProtKB-KW"/>
</dbReference>
<dbReference type="GO" id="GO:0006352">
    <property type="term" value="P:DNA-templated transcription initiation"/>
    <property type="evidence" value="ECO:0007669"/>
    <property type="project" value="InterPro"/>
</dbReference>
<dbReference type="Proteomes" id="UP000216035">
    <property type="component" value="Unassembled WGS sequence"/>
</dbReference>
<feature type="domain" description="RNA polymerase sigma factor 70 region 4 type 2" evidence="6">
    <location>
        <begin position="123"/>
        <end position="173"/>
    </location>
</feature>
<evidence type="ECO:0000256" key="3">
    <source>
        <dbReference type="ARBA" id="ARBA00023082"/>
    </source>
</evidence>
<dbReference type="AlphaFoldDB" id="A0A256A682"/>
<dbReference type="GO" id="GO:0003677">
    <property type="term" value="F:DNA binding"/>
    <property type="evidence" value="ECO:0007669"/>
    <property type="project" value="InterPro"/>
</dbReference>
<feature type="domain" description="RNA polymerase sigma-70 region 2" evidence="5">
    <location>
        <begin position="24"/>
        <end position="91"/>
    </location>
</feature>
<dbReference type="InterPro" id="IPR013325">
    <property type="entry name" value="RNA_pol_sigma_r2"/>
</dbReference>
<proteinExistence type="inferred from homology"/>
<keyword evidence="3" id="KW-0731">Sigma factor</keyword>
<dbReference type="SUPFAM" id="SSF88946">
    <property type="entry name" value="Sigma2 domain of RNA polymerase sigma factors"/>
    <property type="match status" value="1"/>
</dbReference>
<evidence type="ECO:0000313" key="7">
    <source>
        <dbReference type="EMBL" id="OYQ49276.1"/>
    </source>
</evidence>
<dbReference type="InterPro" id="IPR013249">
    <property type="entry name" value="RNA_pol_sigma70_r4_t2"/>
</dbReference>
<gene>
    <name evidence="7" type="ORF">CHX27_01485</name>
</gene>
<dbReference type="OrthoDB" id="9780326at2"/>
<evidence type="ECO:0000256" key="2">
    <source>
        <dbReference type="ARBA" id="ARBA00023015"/>
    </source>
</evidence>
<dbReference type="InterPro" id="IPR013324">
    <property type="entry name" value="RNA_pol_sigma_r3/r4-like"/>
</dbReference>
<evidence type="ECO:0000259" key="6">
    <source>
        <dbReference type="Pfam" id="PF08281"/>
    </source>
</evidence>
<reference evidence="7 8" key="1">
    <citation type="submission" date="2017-07" db="EMBL/GenBank/DDBJ databases">
        <title>Flavobacterium cyanobacteriorum sp. nov., isolated from cyanobacterial aggregates in a eutrophic lake.</title>
        <authorList>
            <person name="Cai H."/>
        </authorList>
    </citation>
    <scope>NUCLEOTIDE SEQUENCE [LARGE SCALE GENOMIC DNA]</scope>
    <source>
        <strain evidence="7 8">TH167</strain>
    </source>
</reference>
<evidence type="ECO:0000256" key="4">
    <source>
        <dbReference type="ARBA" id="ARBA00023163"/>
    </source>
</evidence>
<dbReference type="RefSeq" id="WP_094485002.1">
    <property type="nucleotide sequence ID" value="NZ_NOXX01000099.1"/>
</dbReference>
<keyword evidence="4" id="KW-0804">Transcription</keyword>
<dbReference type="NCBIfam" id="TIGR02937">
    <property type="entry name" value="sigma70-ECF"/>
    <property type="match status" value="1"/>
</dbReference>
<accession>A0A256A682</accession>
<dbReference type="PANTHER" id="PTHR43133">
    <property type="entry name" value="RNA POLYMERASE ECF-TYPE SIGMA FACTO"/>
    <property type="match status" value="1"/>
</dbReference>
<comment type="similarity">
    <text evidence="1">Belongs to the sigma-70 factor family. ECF subfamily.</text>
</comment>
<evidence type="ECO:0000259" key="5">
    <source>
        <dbReference type="Pfam" id="PF04542"/>
    </source>
</evidence>
<dbReference type="InterPro" id="IPR014284">
    <property type="entry name" value="RNA_pol_sigma-70_dom"/>
</dbReference>
<organism evidence="7 8">
    <name type="scientific">Flavobacterium aurantiibacter</name>
    <dbReference type="NCBI Taxonomy" id="2023067"/>
    <lineage>
        <taxon>Bacteria</taxon>
        <taxon>Pseudomonadati</taxon>
        <taxon>Bacteroidota</taxon>
        <taxon>Flavobacteriia</taxon>
        <taxon>Flavobacteriales</taxon>
        <taxon>Flavobacteriaceae</taxon>
        <taxon>Flavobacterium</taxon>
    </lineage>
</organism>
<dbReference type="PANTHER" id="PTHR43133:SF51">
    <property type="entry name" value="RNA POLYMERASE SIGMA FACTOR"/>
    <property type="match status" value="1"/>
</dbReference>
<sequence length="180" mass="20597">MKDDAFIWAQLSDPATQERAFALLVKTYGKRLYAHIRGIVISHDDTNDVLQNTFIKVFRHIDSFKGDSKLYTWLYRIATNESLTFLEQKSRKSGVSIEQLQVSEFETSGLDNEMDGEAIAATLQKALLQLPAKQQLVFRMKYFDELTYEEIAEITGTTVGALKASYHHAVRKIEDFIRAL</sequence>
<comment type="caution">
    <text evidence="7">The sequence shown here is derived from an EMBL/GenBank/DDBJ whole genome shotgun (WGS) entry which is preliminary data.</text>
</comment>
<dbReference type="Pfam" id="PF04542">
    <property type="entry name" value="Sigma70_r2"/>
    <property type="match status" value="1"/>
</dbReference>
<dbReference type="CDD" id="cd06171">
    <property type="entry name" value="Sigma70_r4"/>
    <property type="match status" value="1"/>
</dbReference>
<dbReference type="InterPro" id="IPR007627">
    <property type="entry name" value="RNA_pol_sigma70_r2"/>
</dbReference>
<dbReference type="InterPro" id="IPR039425">
    <property type="entry name" value="RNA_pol_sigma-70-like"/>
</dbReference>
<keyword evidence="8" id="KW-1185">Reference proteome</keyword>
<keyword evidence="2" id="KW-0805">Transcription regulation</keyword>
<dbReference type="Pfam" id="PF08281">
    <property type="entry name" value="Sigma70_r4_2"/>
    <property type="match status" value="1"/>
</dbReference>
<dbReference type="EMBL" id="NOXX01000099">
    <property type="protein sequence ID" value="OYQ49276.1"/>
    <property type="molecule type" value="Genomic_DNA"/>
</dbReference>
<evidence type="ECO:0000313" key="8">
    <source>
        <dbReference type="Proteomes" id="UP000216035"/>
    </source>
</evidence>